<keyword evidence="16" id="KW-0031">Aminopeptidase</keyword>
<feature type="binding site" evidence="13">
    <location>
        <begin position="568"/>
        <end position="570"/>
    </location>
    <ligand>
        <name>a peptide</name>
        <dbReference type="ChEBI" id="CHEBI:60466"/>
    </ligand>
</feature>
<dbReference type="Pfam" id="PF01433">
    <property type="entry name" value="Peptidase_M1"/>
    <property type="match status" value="1"/>
</dbReference>
<evidence type="ECO:0000259" key="15">
    <source>
        <dbReference type="SMART" id="SM01263"/>
    </source>
</evidence>
<dbReference type="InterPro" id="IPR014782">
    <property type="entry name" value="Peptidase_M1_dom"/>
</dbReference>
<dbReference type="GO" id="GO:0005737">
    <property type="term" value="C:cytoplasm"/>
    <property type="evidence" value="ECO:0007669"/>
    <property type="project" value="UniProtKB-SubCell"/>
</dbReference>
<keyword evidence="6" id="KW-0963">Cytoplasm</keyword>
<dbReference type="InterPro" id="IPR034015">
    <property type="entry name" value="M1_LTA4H"/>
</dbReference>
<dbReference type="Pfam" id="PF09127">
    <property type="entry name" value="Leuk-A4-hydro_C"/>
    <property type="match status" value="1"/>
</dbReference>
<dbReference type="SUPFAM" id="SSF48371">
    <property type="entry name" value="ARM repeat"/>
    <property type="match status" value="1"/>
</dbReference>
<comment type="catalytic activity">
    <reaction evidence="1">
        <text>Release of an N-terminal amino acid, Xaa-|-Yaa- from a peptide, amide or arylamide. Xaa is preferably Ala, but may be most amino acids including Pro (slow action). When a terminal hydrophobic residue is followed by a prolyl residue, the two may be released as an intact Xaa-Pro dipeptide.</text>
        <dbReference type="EC" id="3.4.11.2"/>
    </reaction>
</comment>
<evidence type="ECO:0000256" key="6">
    <source>
        <dbReference type="ARBA" id="ARBA00022490"/>
    </source>
</evidence>
<dbReference type="GO" id="GO:0008237">
    <property type="term" value="F:metallopeptidase activity"/>
    <property type="evidence" value="ECO:0007669"/>
    <property type="project" value="UniProtKB-KW"/>
</dbReference>
<proteinExistence type="inferred from homology"/>
<evidence type="ECO:0000256" key="3">
    <source>
        <dbReference type="ARBA" id="ARBA00010136"/>
    </source>
</evidence>
<feature type="binding site" evidence="14">
    <location>
        <position position="316"/>
    </location>
    <ligand>
        <name>Zn(2+)</name>
        <dbReference type="ChEBI" id="CHEBI:29105"/>
        <note>catalytic</note>
    </ligand>
</feature>
<evidence type="ECO:0000256" key="11">
    <source>
        <dbReference type="ARBA" id="ARBA00023049"/>
    </source>
</evidence>
<keyword evidence="17" id="KW-1185">Reference proteome</keyword>
<reference evidence="16 17" key="1">
    <citation type="submission" date="2020-02" db="EMBL/GenBank/DDBJ databases">
        <authorList>
            <person name="Rodrigo-Torres L."/>
            <person name="Arahal R. D."/>
            <person name="Lucena T."/>
        </authorList>
    </citation>
    <scope>NUCLEOTIDE SEQUENCE [LARGE SCALE GENOMIC DNA]</scope>
    <source>
        <strain evidence="16 17">CECT 9734</strain>
    </source>
</reference>
<keyword evidence="8 14" id="KW-0479">Metal-binding</keyword>
<dbReference type="GO" id="GO:0016285">
    <property type="term" value="F:alanyl aminopeptidase activity"/>
    <property type="evidence" value="ECO:0007669"/>
    <property type="project" value="UniProtKB-EC"/>
</dbReference>
<dbReference type="PRINTS" id="PR00756">
    <property type="entry name" value="ALADIPTASE"/>
</dbReference>
<evidence type="ECO:0000256" key="10">
    <source>
        <dbReference type="ARBA" id="ARBA00022833"/>
    </source>
</evidence>
<feature type="binding site" evidence="14">
    <location>
        <position position="312"/>
    </location>
    <ligand>
        <name>Zn(2+)</name>
        <dbReference type="ChEBI" id="CHEBI:29105"/>
        <note>catalytic</note>
    </ligand>
</feature>
<dbReference type="SMART" id="SM01263">
    <property type="entry name" value="Leuk-A4-hydro_C"/>
    <property type="match status" value="1"/>
</dbReference>
<dbReference type="Gene3D" id="3.30.2010.30">
    <property type="match status" value="1"/>
</dbReference>
<feature type="binding site" evidence="13">
    <location>
        <begin position="156"/>
        <end position="158"/>
    </location>
    <ligand>
        <name>a peptide</name>
        <dbReference type="ChEBI" id="CHEBI:60466"/>
    </ligand>
</feature>
<evidence type="ECO:0000256" key="9">
    <source>
        <dbReference type="ARBA" id="ARBA00022801"/>
    </source>
</evidence>
<dbReference type="CDD" id="cd09599">
    <property type="entry name" value="M1_LTA4H"/>
    <property type="match status" value="1"/>
</dbReference>
<evidence type="ECO:0000256" key="13">
    <source>
        <dbReference type="PIRSR" id="PIRSR634015-2"/>
    </source>
</evidence>
<dbReference type="Pfam" id="PF17900">
    <property type="entry name" value="Peptidase_M1_N"/>
    <property type="match status" value="1"/>
</dbReference>
<dbReference type="Gene3D" id="2.60.40.1730">
    <property type="entry name" value="tricorn interacting facor f3 domain"/>
    <property type="match status" value="1"/>
</dbReference>
<sequence length="616" mass="69756">MAIQQQLIQWAGAATLVATATVSAPSWADDAHSYAKLDQVATPHLELDLTVDFAEKQLEGTATYDLLRRTDAEQIHLDTRELSIHKTEIWQDGEWQETSFTLGEPHETLGQELSVSIGSSSEKLRIHYATAPTASGLQWLTPEQTAGKQQPFMFSQSQPIHARSWIPIQDTPALRLTYNAKLQTPEGLLGVMSADNSLSDNRDGQYSFSMPQPIPPYLIAIAVGDLEVQSISDNVAVFAESYIVEEAAWEWADTPAMIEATEAMYGPYRWDRYDLLVLPPSFPYGGMENPRLSFITPTVVSGDRSLINLIAHELAHSWSGNLVTNASWRDLWINEGFTSYVENRIMEALFGERRAQMELALGYQDLMADMARLAPADTVLNIDLGTRHPDDVFSNVPYVKGQLFLVYLENQFGRETFDSFLREYFDDFAFQSISTAQFKTYLQRNLLAEHPNVVSMDKVNEWIHQPGLPADAPRPESNAFTAVEKQMQRWLKGGKLKTDEWTTHEWLHFINNLPLDISSTNMQRLDSDYNLTASSNAEIAHAWLKLAITKKYEPARDRLRSYLLTIGRNKLVSPLYRELAKTPDNLKWAREVYEQAKSGYHPLTQTVNEALLYPES</sequence>
<keyword evidence="10 14" id="KW-0862">Zinc</keyword>
<evidence type="ECO:0000256" key="4">
    <source>
        <dbReference type="ARBA" id="ARBA00012564"/>
    </source>
</evidence>
<dbReference type="InterPro" id="IPR016024">
    <property type="entry name" value="ARM-type_fold"/>
</dbReference>
<evidence type="ECO:0000256" key="5">
    <source>
        <dbReference type="ARBA" id="ARBA00015611"/>
    </source>
</evidence>
<dbReference type="RefSeq" id="WP_173921003.1">
    <property type="nucleotide sequence ID" value="NZ_CADCXY010000005.1"/>
</dbReference>
<evidence type="ECO:0000256" key="8">
    <source>
        <dbReference type="ARBA" id="ARBA00022723"/>
    </source>
</evidence>
<name>A0A6S6WVI2_9GAMM</name>
<dbReference type="GO" id="GO:0008270">
    <property type="term" value="F:zinc ion binding"/>
    <property type="evidence" value="ECO:0007669"/>
    <property type="project" value="InterPro"/>
</dbReference>
<dbReference type="AlphaFoldDB" id="A0A6S6WVI2"/>
<dbReference type="SUPFAM" id="SSF63737">
    <property type="entry name" value="Leukotriene A4 hydrolase N-terminal domain"/>
    <property type="match status" value="1"/>
</dbReference>
<dbReference type="Gene3D" id="1.10.390.10">
    <property type="entry name" value="Neutral Protease Domain 2"/>
    <property type="match status" value="1"/>
</dbReference>
<dbReference type="InterPro" id="IPR027268">
    <property type="entry name" value="Peptidase_M4/M1_CTD_sf"/>
</dbReference>
<keyword evidence="11" id="KW-0482">Metalloprotease</keyword>
<gene>
    <name evidence="16" type="primary">pepN_2</name>
    <name evidence="16" type="ORF">PSI9734_02008</name>
</gene>
<protein>
    <recommendedName>
        <fullName evidence="5">Aminopeptidase N</fullName>
        <ecNumber evidence="4">3.4.11.2</ecNumber>
    </recommendedName>
</protein>
<feature type="active site" description="Proton donor" evidence="12">
    <location>
        <position position="398"/>
    </location>
</feature>
<dbReference type="EMBL" id="CADCXY010000005">
    <property type="protein sequence ID" value="CAB0151633.1"/>
    <property type="molecule type" value="Genomic_DNA"/>
</dbReference>
<dbReference type="EC" id="3.4.11.2" evidence="4"/>
<comment type="cofactor">
    <cofactor evidence="14">
        <name>Zn(2+)</name>
        <dbReference type="ChEBI" id="CHEBI:29105"/>
    </cofactor>
    <text evidence="14">Binds 1 zinc ion per subunit.</text>
</comment>
<evidence type="ECO:0000313" key="16">
    <source>
        <dbReference type="EMBL" id="CAB0151633.1"/>
    </source>
</evidence>
<dbReference type="SUPFAM" id="SSF55486">
    <property type="entry name" value="Metalloproteases ('zincins'), catalytic domain"/>
    <property type="match status" value="1"/>
</dbReference>
<evidence type="ECO:0000256" key="1">
    <source>
        <dbReference type="ARBA" id="ARBA00000098"/>
    </source>
</evidence>
<dbReference type="InterPro" id="IPR042097">
    <property type="entry name" value="Aminopeptidase_N-like_N_sf"/>
</dbReference>
<dbReference type="Gene3D" id="1.25.40.320">
    <property type="entry name" value="Peptidase M1, leukotriene A4 hydrolase/aminopeptidase C-terminal domain"/>
    <property type="match status" value="1"/>
</dbReference>
<dbReference type="InterPro" id="IPR015211">
    <property type="entry name" value="Peptidase_M1_C"/>
</dbReference>
<dbReference type="InterPro" id="IPR038502">
    <property type="entry name" value="M1_LTA-4_hydro/amino_C_sf"/>
</dbReference>
<evidence type="ECO:0000256" key="14">
    <source>
        <dbReference type="PIRSR" id="PIRSR634015-3"/>
    </source>
</evidence>
<organism evidence="16 17">
    <name type="scientific">Pseudidiomarina piscicola</name>
    <dbReference type="NCBI Taxonomy" id="2614830"/>
    <lineage>
        <taxon>Bacteria</taxon>
        <taxon>Pseudomonadati</taxon>
        <taxon>Pseudomonadota</taxon>
        <taxon>Gammaproteobacteria</taxon>
        <taxon>Alteromonadales</taxon>
        <taxon>Idiomarinaceae</taxon>
        <taxon>Pseudidiomarina</taxon>
    </lineage>
</organism>
<feature type="binding site" evidence="13">
    <location>
        <begin position="283"/>
        <end position="288"/>
    </location>
    <ligand>
        <name>a peptide</name>
        <dbReference type="ChEBI" id="CHEBI:60466"/>
    </ligand>
</feature>
<dbReference type="GO" id="GO:0006508">
    <property type="term" value="P:proteolysis"/>
    <property type="evidence" value="ECO:0007669"/>
    <property type="project" value="UniProtKB-KW"/>
</dbReference>
<feature type="active site" description="Proton acceptor" evidence="12">
    <location>
        <position position="313"/>
    </location>
</feature>
<feature type="domain" description="Peptidase M1 leukotriene A4 hydrolase/aminopeptidase C-terminal" evidence="15">
    <location>
        <begin position="477"/>
        <end position="612"/>
    </location>
</feature>
<dbReference type="InterPro" id="IPR049980">
    <property type="entry name" value="LTA4H_cat"/>
</dbReference>
<evidence type="ECO:0000256" key="2">
    <source>
        <dbReference type="ARBA" id="ARBA00004496"/>
    </source>
</evidence>
<evidence type="ECO:0000256" key="7">
    <source>
        <dbReference type="ARBA" id="ARBA00022670"/>
    </source>
</evidence>
<comment type="similarity">
    <text evidence="3">Belongs to the peptidase M1 family.</text>
</comment>
<comment type="subcellular location">
    <subcellularLocation>
        <location evidence="2">Cytoplasm</location>
    </subcellularLocation>
</comment>
<keyword evidence="9 16" id="KW-0378">Hydrolase</keyword>
<dbReference type="FunFam" id="3.30.2010.30:FF:000001">
    <property type="entry name" value="Leukotriene A(4) hydrolase"/>
    <property type="match status" value="1"/>
</dbReference>
<dbReference type="Proteomes" id="UP000481517">
    <property type="component" value="Unassembled WGS sequence"/>
</dbReference>
<keyword evidence="7" id="KW-0645">Protease</keyword>
<dbReference type="InterPro" id="IPR045357">
    <property type="entry name" value="Aminopeptidase_N-like_N"/>
</dbReference>
<dbReference type="PANTHER" id="PTHR45726:SF3">
    <property type="entry name" value="LEUKOTRIENE A-4 HYDROLASE"/>
    <property type="match status" value="1"/>
</dbReference>
<accession>A0A6S6WVI2</accession>
<dbReference type="InterPro" id="IPR001930">
    <property type="entry name" value="Peptidase_M1"/>
</dbReference>
<feature type="binding site" evidence="14">
    <location>
        <position position="335"/>
    </location>
    <ligand>
        <name>Zn(2+)</name>
        <dbReference type="ChEBI" id="CHEBI:29105"/>
        <note>catalytic</note>
    </ligand>
</feature>
<dbReference type="PANTHER" id="PTHR45726">
    <property type="entry name" value="LEUKOTRIENE A-4 HYDROLASE"/>
    <property type="match status" value="1"/>
</dbReference>
<evidence type="ECO:0000256" key="12">
    <source>
        <dbReference type="PIRSR" id="PIRSR634015-1"/>
    </source>
</evidence>
<evidence type="ECO:0000313" key="17">
    <source>
        <dbReference type="Proteomes" id="UP000481517"/>
    </source>
</evidence>